<evidence type="ECO:0000313" key="1">
    <source>
        <dbReference type="EMBL" id="GFR32481.1"/>
    </source>
</evidence>
<dbReference type="AlphaFoldDB" id="A0A8X6K5N4"/>
<gene>
    <name evidence="1" type="ORF">TNCT_662021</name>
</gene>
<accession>A0A8X6K5N4</accession>
<reference evidence="1" key="1">
    <citation type="submission" date="2020-07" db="EMBL/GenBank/DDBJ databases">
        <title>Multicomponent nature underlies the extraordinary mechanical properties of spider dragline silk.</title>
        <authorList>
            <person name="Kono N."/>
            <person name="Nakamura H."/>
            <person name="Mori M."/>
            <person name="Yoshida Y."/>
            <person name="Ohtoshi R."/>
            <person name="Malay A.D."/>
            <person name="Moran D.A.P."/>
            <person name="Tomita M."/>
            <person name="Numata K."/>
            <person name="Arakawa K."/>
        </authorList>
    </citation>
    <scope>NUCLEOTIDE SEQUENCE</scope>
</reference>
<proteinExistence type="predicted"/>
<keyword evidence="2" id="KW-1185">Reference proteome</keyword>
<dbReference type="EMBL" id="BMAO01019742">
    <property type="protein sequence ID" value="GFR32481.1"/>
    <property type="molecule type" value="Genomic_DNA"/>
</dbReference>
<evidence type="ECO:0000313" key="2">
    <source>
        <dbReference type="Proteomes" id="UP000887116"/>
    </source>
</evidence>
<name>A0A8X6K5N4_TRICU</name>
<dbReference type="Proteomes" id="UP000887116">
    <property type="component" value="Unassembled WGS sequence"/>
</dbReference>
<organism evidence="1 2">
    <name type="scientific">Trichonephila clavata</name>
    <name type="common">Joro spider</name>
    <name type="synonym">Nephila clavata</name>
    <dbReference type="NCBI Taxonomy" id="2740835"/>
    <lineage>
        <taxon>Eukaryota</taxon>
        <taxon>Metazoa</taxon>
        <taxon>Ecdysozoa</taxon>
        <taxon>Arthropoda</taxon>
        <taxon>Chelicerata</taxon>
        <taxon>Arachnida</taxon>
        <taxon>Araneae</taxon>
        <taxon>Araneomorphae</taxon>
        <taxon>Entelegynae</taxon>
        <taxon>Araneoidea</taxon>
        <taxon>Nephilidae</taxon>
        <taxon>Trichonephila</taxon>
    </lineage>
</organism>
<comment type="caution">
    <text evidence="1">The sequence shown here is derived from an EMBL/GenBank/DDBJ whole genome shotgun (WGS) entry which is preliminary data.</text>
</comment>
<sequence length="95" mass="10815">MVHTKCKITKNRHMALKCQTFPEKYHDPTGKKVIFLGIGRTESSGFPELKQRFFSCPNTSRAFQNQLICFARTKFGCHGQEVNGNTLMGKNNYVA</sequence>
<protein>
    <submittedName>
        <fullName evidence="1">Uncharacterized protein</fullName>
    </submittedName>
</protein>